<dbReference type="GO" id="GO:0071013">
    <property type="term" value="C:catalytic step 2 spliceosome"/>
    <property type="evidence" value="ECO:0007669"/>
    <property type="project" value="TreeGrafter"/>
</dbReference>
<accession>A0A5B8MHL8</accession>
<evidence type="ECO:0000256" key="5">
    <source>
        <dbReference type="ARBA" id="ARBA00023187"/>
    </source>
</evidence>
<dbReference type="SMART" id="SM00213">
    <property type="entry name" value="UBQ"/>
    <property type="match status" value="1"/>
</dbReference>
<keyword evidence="4" id="KW-0677">Repeat</keyword>
<dbReference type="GO" id="GO:0045292">
    <property type="term" value="P:mRNA cis splicing, via spliceosome"/>
    <property type="evidence" value="ECO:0007669"/>
    <property type="project" value="InterPro"/>
</dbReference>
<dbReference type="InterPro" id="IPR029071">
    <property type="entry name" value="Ubiquitin-like_domsf"/>
</dbReference>
<dbReference type="GO" id="GO:0071004">
    <property type="term" value="C:U2-type prespliceosome"/>
    <property type="evidence" value="ECO:0007669"/>
    <property type="project" value="TreeGrafter"/>
</dbReference>
<dbReference type="Gene3D" id="3.10.20.90">
    <property type="entry name" value="Phosphatidylinositol 3-kinase Catalytic Subunit, Chain A, domain 1"/>
    <property type="match status" value="1"/>
</dbReference>
<evidence type="ECO:0000259" key="8">
    <source>
        <dbReference type="PROSITE" id="PS50053"/>
    </source>
</evidence>
<keyword evidence="6" id="KW-0539">Nucleus</keyword>
<dbReference type="FunFam" id="1.10.10.790:FF:000002">
    <property type="entry name" value="Splicing factor 3A subunit 1"/>
    <property type="match status" value="1"/>
</dbReference>
<feature type="compositionally biased region" description="Low complexity" evidence="7">
    <location>
        <begin position="496"/>
        <end position="511"/>
    </location>
</feature>
<evidence type="ECO:0000256" key="6">
    <source>
        <dbReference type="ARBA" id="ARBA00023242"/>
    </source>
</evidence>
<dbReference type="SUPFAM" id="SSF54236">
    <property type="entry name" value="Ubiquitin-like"/>
    <property type="match status" value="1"/>
</dbReference>
<dbReference type="GO" id="GO:0000381">
    <property type="term" value="P:regulation of alternative mRNA splicing, via spliceosome"/>
    <property type="evidence" value="ECO:0007669"/>
    <property type="project" value="TreeGrafter"/>
</dbReference>
<dbReference type="PANTHER" id="PTHR15316">
    <property type="entry name" value="SPLICEOSOME ASSOCIATED PROTEIN 114/SWAP SPLICING FACTOR-RELATED"/>
    <property type="match status" value="1"/>
</dbReference>
<sequence>MTVGGEGDGAGQGGGALVSVSDAKTRLTSSAYTSGLDQSAQGAGTIGLILPPPDLRAIVDKTAQFIAKNGEAFEQRILLQQKDNSKFRFLSPKDPYNAYYKAKIAEFQGGSPVEGKKGGEGGRDQGGAPAGPAAQPSMVMKEADQVKRSVVVDQVLEVPAGEEYTVRTPEGLTALDLDVVRLTAQFVAKNGKSFLQGVTSREHNNPQFHFLKPTHSLYKFFTELTEAYEKVLSPQKKTLEGLEHDRDKPAEVLSRCLRRLEWMRVQEDEKRARESKEEAERTAMALIDWNDFVVVETVDFYEGEDPQLPEPLSSKELVSMSKVEQAAEEEEEAAMEMDMDEEEMELVKEAGVAAPASATTAAPNMPAPEPEMKVVKNYKRLSQLKSGKEEKGTKFAVSPITGELIPVDDMAEHMRISLIDPKWKEQKEKMLAKIKDTTKATDDEIARNVSSLATTRPDIFGSTQEEISRIIAAEVERSKKAADFAENRRRQEHEQQAPSSAQPQPQPRGRGMPPPPGTRVPAAGPAGRGGYAPGIPQQMQPPYGRGAPPPRSMGPPGAQMHGVPPPHPMGPPGAQMRGMPPPHPMGPPGAQMHGMPPRPMPPSRAAEDPPRSLPPKPEDEEAAPPPGKRARVEKQALQPEAQWLASHPGAVRLSLKLPSGESDHVEVESLSTAVADLKRSLEDKVGLAANKQKLQFDGTWLKDAKTLAFYNMSEEGEVKVQAKERGGRRGGEKK</sequence>
<dbReference type="Pfam" id="PF12230">
    <property type="entry name" value="PRP21_like_P"/>
    <property type="match status" value="1"/>
</dbReference>
<dbReference type="InterPro" id="IPR045146">
    <property type="entry name" value="SF3A1"/>
</dbReference>
<dbReference type="EMBL" id="CP031036">
    <property type="protein sequence ID" value="QDZ19966.1"/>
    <property type="molecule type" value="Genomic_DNA"/>
</dbReference>
<evidence type="ECO:0000256" key="2">
    <source>
        <dbReference type="ARBA" id="ARBA00022664"/>
    </source>
</evidence>
<keyword evidence="3" id="KW-0747">Spliceosome</keyword>
<keyword evidence="5" id="KW-0508">mRNA splicing</keyword>
<dbReference type="InterPro" id="IPR000061">
    <property type="entry name" value="Surp"/>
</dbReference>
<dbReference type="PROSITE" id="PS50053">
    <property type="entry name" value="UBIQUITIN_2"/>
    <property type="match status" value="1"/>
</dbReference>
<dbReference type="Gene3D" id="1.10.10.790">
    <property type="entry name" value="Surp module"/>
    <property type="match status" value="2"/>
</dbReference>
<dbReference type="SMART" id="SM00648">
    <property type="entry name" value="SWAP"/>
    <property type="match status" value="2"/>
</dbReference>
<feature type="region of interest" description="Disordered" evidence="7">
    <location>
        <begin position="305"/>
        <end position="333"/>
    </location>
</feature>
<reference evidence="10 11" key="1">
    <citation type="submission" date="2018-07" db="EMBL/GenBank/DDBJ databases">
        <title>The complete nuclear genome of the prasinophyte Chloropicon primus (CCMP1205).</title>
        <authorList>
            <person name="Pombert J.-F."/>
            <person name="Otis C."/>
            <person name="Turmel M."/>
            <person name="Lemieux C."/>
        </authorList>
    </citation>
    <scope>NUCLEOTIDE SEQUENCE [LARGE SCALE GENOMIC DNA]</scope>
    <source>
        <strain evidence="10 11">CCMP1205</strain>
    </source>
</reference>
<dbReference type="InterPro" id="IPR035967">
    <property type="entry name" value="SWAP/Surp_sf"/>
</dbReference>
<comment type="subcellular location">
    <subcellularLocation>
        <location evidence="1">Nucleus</location>
    </subcellularLocation>
</comment>
<evidence type="ECO:0000256" key="1">
    <source>
        <dbReference type="ARBA" id="ARBA00004123"/>
    </source>
</evidence>
<keyword evidence="11" id="KW-1185">Reference proteome</keyword>
<dbReference type="PROSITE" id="PS50128">
    <property type="entry name" value="SURP"/>
    <property type="match status" value="2"/>
</dbReference>
<dbReference type="InterPro" id="IPR022030">
    <property type="entry name" value="SF3A1_dom"/>
</dbReference>
<feature type="domain" description="SURP motif" evidence="9">
    <location>
        <begin position="179"/>
        <end position="221"/>
    </location>
</feature>
<dbReference type="Proteomes" id="UP000316726">
    <property type="component" value="Chromosome 3"/>
</dbReference>
<evidence type="ECO:0000256" key="4">
    <source>
        <dbReference type="ARBA" id="ARBA00022737"/>
    </source>
</evidence>
<dbReference type="AlphaFoldDB" id="A0A5B8MHL8"/>
<feature type="compositionally biased region" description="Basic and acidic residues" evidence="7">
    <location>
        <begin position="481"/>
        <end position="495"/>
    </location>
</feature>
<feature type="region of interest" description="Disordered" evidence="7">
    <location>
        <begin position="481"/>
        <end position="648"/>
    </location>
</feature>
<dbReference type="Pfam" id="PF00240">
    <property type="entry name" value="ubiquitin"/>
    <property type="match status" value="1"/>
</dbReference>
<organism evidence="10 11">
    <name type="scientific">Chloropicon primus</name>
    <dbReference type="NCBI Taxonomy" id="1764295"/>
    <lineage>
        <taxon>Eukaryota</taxon>
        <taxon>Viridiplantae</taxon>
        <taxon>Chlorophyta</taxon>
        <taxon>Chloropicophyceae</taxon>
        <taxon>Chloropicales</taxon>
        <taxon>Chloropicaceae</taxon>
        <taxon>Chloropicon</taxon>
    </lineage>
</organism>
<evidence type="ECO:0000313" key="10">
    <source>
        <dbReference type="EMBL" id="QDZ19966.1"/>
    </source>
</evidence>
<dbReference type="Pfam" id="PF01805">
    <property type="entry name" value="Surp"/>
    <property type="match status" value="2"/>
</dbReference>
<evidence type="ECO:0000313" key="11">
    <source>
        <dbReference type="Proteomes" id="UP000316726"/>
    </source>
</evidence>
<name>A0A5B8MHL8_9CHLO</name>
<evidence type="ECO:0000259" key="9">
    <source>
        <dbReference type="PROSITE" id="PS50128"/>
    </source>
</evidence>
<evidence type="ECO:0000256" key="7">
    <source>
        <dbReference type="SAM" id="MobiDB-lite"/>
    </source>
</evidence>
<proteinExistence type="predicted"/>
<dbReference type="GO" id="GO:0005686">
    <property type="term" value="C:U2 snRNP"/>
    <property type="evidence" value="ECO:0007669"/>
    <property type="project" value="TreeGrafter"/>
</dbReference>
<dbReference type="PANTHER" id="PTHR15316:SF1">
    <property type="entry name" value="SPLICING FACTOR 3A SUBUNIT 1"/>
    <property type="match status" value="1"/>
</dbReference>
<feature type="domain" description="SURP motif" evidence="9">
    <location>
        <begin position="58"/>
        <end position="100"/>
    </location>
</feature>
<dbReference type="InterPro" id="IPR000626">
    <property type="entry name" value="Ubiquitin-like_dom"/>
</dbReference>
<feature type="region of interest" description="Disordered" evidence="7">
    <location>
        <begin position="110"/>
        <end position="136"/>
    </location>
</feature>
<dbReference type="FunFam" id="1.10.10.790:FF:000001">
    <property type="entry name" value="Splicing factor 3a, subunit 1"/>
    <property type="match status" value="1"/>
</dbReference>
<dbReference type="GO" id="GO:0003723">
    <property type="term" value="F:RNA binding"/>
    <property type="evidence" value="ECO:0007669"/>
    <property type="project" value="InterPro"/>
</dbReference>
<protein>
    <submittedName>
        <fullName evidence="10">Subunit 1 of splicing factor 3A</fullName>
    </submittedName>
</protein>
<evidence type="ECO:0000256" key="3">
    <source>
        <dbReference type="ARBA" id="ARBA00022728"/>
    </source>
</evidence>
<keyword evidence="2" id="KW-0507">mRNA processing</keyword>
<dbReference type="OrthoDB" id="447637at2759"/>
<dbReference type="SUPFAM" id="SSF109905">
    <property type="entry name" value="Surp module (SWAP domain)"/>
    <property type="match status" value="2"/>
</dbReference>
<feature type="domain" description="Ubiquitin-like" evidence="8">
    <location>
        <begin position="651"/>
        <end position="727"/>
    </location>
</feature>
<dbReference type="STRING" id="1764295.A0A5B8MHL8"/>
<gene>
    <name evidence="10" type="ORF">A3770_03p24840</name>
</gene>
<feature type="compositionally biased region" description="Basic and acidic residues" evidence="7">
    <location>
        <begin position="114"/>
        <end position="123"/>
    </location>
</feature>